<name>A0A8A0RSG2_9FIRM</name>
<evidence type="ECO:0000259" key="8">
    <source>
        <dbReference type="PROSITE" id="PS52029"/>
    </source>
</evidence>
<dbReference type="Gene3D" id="2.40.440.10">
    <property type="entry name" value="L,D-transpeptidase catalytic domain-like"/>
    <property type="match status" value="1"/>
</dbReference>
<evidence type="ECO:0000313" key="9">
    <source>
        <dbReference type="EMBL" id="QSQ10439.1"/>
    </source>
</evidence>
<dbReference type="PANTHER" id="PTHR30582">
    <property type="entry name" value="L,D-TRANSPEPTIDASE"/>
    <property type="match status" value="1"/>
</dbReference>
<dbReference type="PROSITE" id="PS52029">
    <property type="entry name" value="LD_TPASE"/>
    <property type="match status" value="1"/>
</dbReference>
<proteinExistence type="predicted"/>
<dbReference type="EC" id="2.-.-.-" evidence="9"/>
<dbReference type="Gene3D" id="2.30.30.40">
    <property type="entry name" value="SH3 Domains"/>
    <property type="match status" value="1"/>
</dbReference>
<evidence type="ECO:0000313" key="10">
    <source>
        <dbReference type="Proteomes" id="UP000662904"/>
    </source>
</evidence>
<evidence type="ECO:0000256" key="3">
    <source>
        <dbReference type="ARBA" id="ARBA00022960"/>
    </source>
</evidence>
<dbReference type="InterPro" id="IPR038063">
    <property type="entry name" value="Transpep_catalytic_dom"/>
</dbReference>
<dbReference type="AlphaFoldDB" id="A0A8A0RSG2"/>
<keyword evidence="10" id="KW-1185">Reference proteome</keyword>
<feature type="active site" description="Nucleophile" evidence="6">
    <location>
        <position position="228"/>
    </location>
</feature>
<evidence type="ECO:0000256" key="2">
    <source>
        <dbReference type="ARBA" id="ARBA00022679"/>
    </source>
</evidence>
<keyword evidence="7" id="KW-1133">Transmembrane helix</keyword>
<keyword evidence="7" id="KW-0812">Transmembrane</keyword>
<dbReference type="GO" id="GO:0008360">
    <property type="term" value="P:regulation of cell shape"/>
    <property type="evidence" value="ECO:0007669"/>
    <property type="project" value="UniProtKB-UniRule"/>
</dbReference>
<evidence type="ECO:0000256" key="4">
    <source>
        <dbReference type="ARBA" id="ARBA00022984"/>
    </source>
</evidence>
<keyword evidence="4 6" id="KW-0573">Peptidoglycan synthesis</keyword>
<keyword evidence="2 9" id="KW-0808">Transferase</keyword>
<dbReference type="SUPFAM" id="SSF141523">
    <property type="entry name" value="L,D-transpeptidase catalytic domain-like"/>
    <property type="match status" value="1"/>
</dbReference>
<dbReference type="Proteomes" id="UP000662904">
    <property type="component" value="Chromosome"/>
</dbReference>
<dbReference type="RefSeq" id="WP_206707749.1">
    <property type="nucleotide sequence ID" value="NZ_CP059066.1"/>
</dbReference>
<dbReference type="InterPro" id="IPR003646">
    <property type="entry name" value="SH3-like_bac-type"/>
</dbReference>
<dbReference type="GO" id="GO:0016740">
    <property type="term" value="F:transferase activity"/>
    <property type="evidence" value="ECO:0007669"/>
    <property type="project" value="UniProtKB-KW"/>
</dbReference>
<dbReference type="EMBL" id="CP059066">
    <property type="protein sequence ID" value="QSQ10439.1"/>
    <property type="molecule type" value="Genomic_DNA"/>
</dbReference>
<dbReference type="InterPro" id="IPR005490">
    <property type="entry name" value="LD_TPept_cat_dom"/>
</dbReference>
<dbReference type="GO" id="GO:0018104">
    <property type="term" value="P:peptidoglycan-protein cross-linking"/>
    <property type="evidence" value="ECO:0007669"/>
    <property type="project" value="TreeGrafter"/>
</dbReference>
<gene>
    <name evidence="9" type="primary">yciB_2</name>
    <name evidence="9" type="ORF">H0A61_02846</name>
</gene>
<dbReference type="GO" id="GO:0071555">
    <property type="term" value="P:cell wall organization"/>
    <property type="evidence" value="ECO:0007669"/>
    <property type="project" value="UniProtKB-UniRule"/>
</dbReference>
<dbReference type="GO" id="GO:0005576">
    <property type="term" value="C:extracellular region"/>
    <property type="evidence" value="ECO:0007669"/>
    <property type="project" value="TreeGrafter"/>
</dbReference>
<dbReference type="UniPathway" id="UPA00219"/>
<sequence>MKKIKGNEPTKIHIFTGNAMMIFSLMLSLAFNNIMLNSFNYLNAISAGNVLEKRAEVFNEKANPVPLRQDMSISSNITAYLKPGEEITLLEGRKNWFYVETIDGKKGFIDNRYVKTNYLPPINFNGDFKDRIVLSQSKQRLFIIRNNRVEKEFIISSGLDDTPTPNGIFIIEPGRRGSWFYSEKYKQGGKYWVGFRGNYLFHSIPMDRNQNIIAEELQKIGQPASHGCIRMLVEDAEWFYKNIPDGMPVIIRP</sequence>
<feature type="domain" description="L,D-TPase catalytic" evidence="8">
    <location>
        <begin position="130"/>
        <end position="252"/>
    </location>
</feature>
<keyword evidence="7" id="KW-0472">Membrane</keyword>
<feature type="transmembrane region" description="Helical" evidence="7">
    <location>
        <begin position="12"/>
        <end position="31"/>
    </location>
</feature>
<organism evidence="9 10">
    <name type="scientific">Koleobacter methoxysyntrophicus</name>
    <dbReference type="NCBI Taxonomy" id="2751313"/>
    <lineage>
        <taxon>Bacteria</taxon>
        <taxon>Bacillati</taxon>
        <taxon>Bacillota</taxon>
        <taxon>Clostridia</taxon>
        <taxon>Koleobacterales</taxon>
        <taxon>Koleobacteraceae</taxon>
        <taxon>Koleobacter</taxon>
    </lineage>
</organism>
<reference evidence="9" key="1">
    <citation type="submission" date="2020-07" db="EMBL/GenBank/DDBJ databases">
        <title>Koleobacter methoxysyntrophicus gen. nov., sp. nov., a novel anaerobic bacterium isolated from deep subsurface oil field and proposal of Koleobacterales ord. nov. in the phylum Firmicutes.</title>
        <authorList>
            <person name="Sakamoto S."/>
            <person name="Tamaki H."/>
        </authorList>
    </citation>
    <scope>NUCLEOTIDE SEQUENCE</scope>
    <source>
        <strain evidence="9">NRmbB1</strain>
    </source>
</reference>
<protein>
    <submittedName>
        <fullName evidence="9">L,D-transpeptidase YciB</fullName>
        <ecNumber evidence="9">2.-.-.-</ecNumber>
    </submittedName>
</protein>
<dbReference type="GO" id="GO:0071972">
    <property type="term" value="F:peptidoglycan L,D-transpeptidase activity"/>
    <property type="evidence" value="ECO:0007669"/>
    <property type="project" value="TreeGrafter"/>
</dbReference>
<accession>A0A8A0RSG2</accession>
<dbReference type="CDD" id="cd16913">
    <property type="entry name" value="YkuD_like"/>
    <property type="match status" value="1"/>
</dbReference>
<keyword evidence="3 6" id="KW-0133">Cell shape</keyword>
<dbReference type="InterPro" id="IPR050979">
    <property type="entry name" value="LD-transpeptidase"/>
</dbReference>
<dbReference type="Pfam" id="PF08239">
    <property type="entry name" value="SH3_3"/>
    <property type="match status" value="1"/>
</dbReference>
<keyword evidence="5 6" id="KW-0961">Cell wall biogenesis/degradation</keyword>
<dbReference type="PANTHER" id="PTHR30582:SF2">
    <property type="entry name" value="L,D-TRANSPEPTIDASE YCIB-RELATED"/>
    <property type="match status" value="1"/>
</dbReference>
<evidence type="ECO:0000256" key="7">
    <source>
        <dbReference type="SAM" id="Phobius"/>
    </source>
</evidence>
<evidence type="ECO:0000256" key="6">
    <source>
        <dbReference type="PROSITE-ProRule" id="PRU01373"/>
    </source>
</evidence>
<evidence type="ECO:0000256" key="1">
    <source>
        <dbReference type="ARBA" id="ARBA00004752"/>
    </source>
</evidence>
<dbReference type="Pfam" id="PF03734">
    <property type="entry name" value="YkuD"/>
    <property type="match status" value="1"/>
</dbReference>
<feature type="active site" description="Proton donor/acceptor" evidence="6">
    <location>
        <position position="202"/>
    </location>
</feature>
<dbReference type="KEGG" id="kme:H0A61_02846"/>
<evidence type="ECO:0000256" key="5">
    <source>
        <dbReference type="ARBA" id="ARBA00023316"/>
    </source>
</evidence>
<comment type="pathway">
    <text evidence="1 6">Cell wall biogenesis; peptidoglycan biosynthesis.</text>
</comment>